<comment type="similarity">
    <text evidence="1">Belongs to the Mu gp47/PBSX XkdT family.</text>
</comment>
<evidence type="ECO:0000313" key="6">
    <source>
        <dbReference type="Proteomes" id="UP000235387"/>
    </source>
</evidence>
<name>A0A2N7L3S4_9GAMM</name>
<dbReference type="PANTHER" id="PTHR37829:SF3">
    <property type="entry name" value="PROTEIN JAYE-RELATED"/>
    <property type="match status" value="1"/>
</dbReference>
<evidence type="ECO:0000259" key="3">
    <source>
        <dbReference type="Pfam" id="PF26078"/>
    </source>
</evidence>
<feature type="domain" description="Baseplate protein J-like barrel" evidence="2">
    <location>
        <begin position="92"/>
        <end position="164"/>
    </location>
</feature>
<organism evidence="5 6">
    <name type="scientific">Enterovibrio norvegicus</name>
    <dbReference type="NCBI Taxonomy" id="188144"/>
    <lineage>
        <taxon>Bacteria</taxon>
        <taxon>Pseudomonadati</taxon>
        <taxon>Pseudomonadota</taxon>
        <taxon>Gammaproteobacteria</taxon>
        <taxon>Vibrionales</taxon>
        <taxon>Vibrionaceae</taxon>
        <taxon>Enterovibrio</taxon>
    </lineage>
</organism>
<dbReference type="Proteomes" id="UP000235387">
    <property type="component" value="Unassembled WGS sequence"/>
</dbReference>
<proteinExistence type="inferred from homology"/>
<dbReference type="Pfam" id="PF26079">
    <property type="entry name" value="Baseplate_J_C"/>
    <property type="match status" value="1"/>
</dbReference>
<sequence>MPYNPPTLAESIQQIEGDISLELGLNAHLPPVCAERAIAFSVGAAKRDLHDQLQWLAKQIVPTAESDDSTIETRAAYEGVPRKLPQKAKGHATFTVSDNAQLPLDSVLTAANGSRYLVTFATLPDNGIIVAAIEAELAGKAGNLNADDVLTLVSPVPGIHNQATVRTLEGGADIEPIAELLRRLWFRKQYPPMGGALHDYRAWATEVPSVTRAWAYDAWQGGSTVGLTFVCDGNDDLLPSATKIQEVKDYIHRHSDPATGVEVGRPAGIETVLFTLRIKPVQLAITLTPDTAETRAAVVAQLTQLERQFASPGSRILLSQVRTAIGTASGVMDYATPLASDIISQSDELITFEAPQWIE</sequence>
<dbReference type="PANTHER" id="PTHR37829">
    <property type="entry name" value="PHAGE-LIKE ELEMENT PBSX PROTEIN XKDT"/>
    <property type="match status" value="1"/>
</dbReference>
<dbReference type="RefSeq" id="WP_102392324.1">
    <property type="nucleotide sequence ID" value="NZ_MDAL01000063.1"/>
</dbReference>
<dbReference type="Pfam" id="PF26078">
    <property type="entry name" value="Baseplate_J_M"/>
    <property type="match status" value="1"/>
</dbReference>
<accession>A0A2N7L3S4</accession>
<dbReference type="InterPro" id="IPR058531">
    <property type="entry name" value="Baseplate_J_M"/>
</dbReference>
<evidence type="ECO:0000256" key="1">
    <source>
        <dbReference type="ARBA" id="ARBA00038087"/>
    </source>
</evidence>
<evidence type="ECO:0000313" key="5">
    <source>
        <dbReference type="EMBL" id="PMN87953.1"/>
    </source>
</evidence>
<feature type="domain" description="Baseplate J-like central" evidence="3">
    <location>
        <begin position="193"/>
        <end position="270"/>
    </location>
</feature>
<evidence type="ECO:0000259" key="2">
    <source>
        <dbReference type="Pfam" id="PF04865"/>
    </source>
</evidence>
<dbReference type="EMBL" id="MDAL01000063">
    <property type="protein sequence ID" value="PMN87953.1"/>
    <property type="molecule type" value="Genomic_DNA"/>
</dbReference>
<dbReference type="AlphaFoldDB" id="A0A2N7L3S4"/>
<gene>
    <name evidence="5" type="ORF">BCT23_24325</name>
</gene>
<evidence type="ECO:0000259" key="4">
    <source>
        <dbReference type="Pfam" id="PF26079"/>
    </source>
</evidence>
<reference evidence="6" key="1">
    <citation type="submission" date="2016-07" db="EMBL/GenBank/DDBJ databases">
        <title>Nontailed viruses are major unrecognized killers of bacteria in the ocean.</title>
        <authorList>
            <person name="Kauffman K."/>
            <person name="Hussain F."/>
            <person name="Yang J."/>
            <person name="Arevalo P."/>
            <person name="Brown J."/>
            <person name="Cutler M."/>
            <person name="Kelly L."/>
            <person name="Polz M.F."/>
        </authorList>
    </citation>
    <scope>NUCLEOTIDE SEQUENCE [LARGE SCALE GENOMIC DNA]</scope>
    <source>
        <strain evidence="6">10N.261.45.A10</strain>
    </source>
</reference>
<comment type="caution">
    <text evidence="5">The sequence shown here is derived from an EMBL/GenBank/DDBJ whole genome shotgun (WGS) entry which is preliminary data.</text>
</comment>
<feature type="domain" description="Baseplate J-like C-terminal" evidence="4">
    <location>
        <begin position="281"/>
        <end position="351"/>
    </location>
</feature>
<dbReference type="InterPro" id="IPR058530">
    <property type="entry name" value="Baseplate_J-like_C"/>
</dbReference>
<dbReference type="InterPro" id="IPR052399">
    <property type="entry name" value="Phage_Baseplate_Assmbl_Protein"/>
</dbReference>
<protein>
    <submittedName>
        <fullName evidence="5">Uncharacterized protein</fullName>
    </submittedName>
</protein>
<dbReference type="Pfam" id="PF04865">
    <property type="entry name" value="Baseplate_J"/>
    <property type="match status" value="1"/>
</dbReference>
<dbReference type="InterPro" id="IPR006949">
    <property type="entry name" value="Barrel_Baseplate_J-like"/>
</dbReference>